<dbReference type="SMART" id="SM00304">
    <property type="entry name" value="HAMP"/>
    <property type="match status" value="1"/>
</dbReference>
<dbReference type="GO" id="GO:0007165">
    <property type="term" value="P:signal transduction"/>
    <property type="evidence" value="ECO:0007669"/>
    <property type="project" value="UniProtKB-KW"/>
</dbReference>
<dbReference type="GO" id="GO:0016020">
    <property type="term" value="C:membrane"/>
    <property type="evidence" value="ECO:0007669"/>
    <property type="project" value="UniProtKB-SubCell"/>
</dbReference>
<feature type="domain" description="HAMP" evidence="7">
    <location>
        <begin position="200"/>
        <end position="252"/>
    </location>
</feature>
<dbReference type="EMBL" id="SRSD01000006">
    <property type="protein sequence ID" value="KAA0891281.1"/>
    <property type="molecule type" value="Genomic_DNA"/>
</dbReference>
<dbReference type="SMART" id="SM00283">
    <property type="entry name" value="MA"/>
    <property type="match status" value="1"/>
</dbReference>
<proteinExistence type="inferred from homology"/>
<dbReference type="SUPFAM" id="SSF58104">
    <property type="entry name" value="Methyl-accepting chemotaxis protein (MCP) signaling domain"/>
    <property type="match status" value="1"/>
</dbReference>
<comment type="similarity">
    <text evidence="3">Belongs to the methyl-accepting chemotaxis (MCP) protein family.</text>
</comment>
<dbReference type="FunFam" id="1.10.287.950:FF:000001">
    <property type="entry name" value="Methyl-accepting chemotaxis sensory transducer"/>
    <property type="match status" value="1"/>
</dbReference>
<dbReference type="Gene3D" id="1.10.287.950">
    <property type="entry name" value="Methyl-accepting chemotaxis protein"/>
    <property type="match status" value="1"/>
</dbReference>
<comment type="caution">
    <text evidence="8">The sequence shown here is derived from an EMBL/GenBank/DDBJ whole genome shotgun (WGS) entry which is preliminary data.</text>
</comment>
<dbReference type="InterPro" id="IPR003660">
    <property type="entry name" value="HAMP_dom"/>
</dbReference>
<accession>A0A5A9XHZ7</accession>
<feature type="transmembrane region" description="Helical" evidence="5">
    <location>
        <begin position="177"/>
        <end position="198"/>
    </location>
</feature>
<keyword evidence="5" id="KW-0812">Transmembrane</keyword>
<evidence type="ECO:0000256" key="2">
    <source>
        <dbReference type="ARBA" id="ARBA00023224"/>
    </source>
</evidence>
<dbReference type="CDD" id="cd11386">
    <property type="entry name" value="MCP_signal"/>
    <property type="match status" value="1"/>
</dbReference>
<evidence type="ECO:0000256" key="5">
    <source>
        <dbReference type="SAM" id="Phobius"/>
    </source>
</evidence>
<dbReference type="RefSeq" id="WP_149307645.1">
    <property type="nucleotide sequence ID" value="NZ_SRSD01000006.1"/>
</dbReference>
<keyword evidence="5" id="KW-1133">Transmembrane helix</keyword>
<keyword evidence="9" id="KW-1185">Reference proteome</keyword>
<reference evidence="8 9" key="1">
    <citation type="submission" date="2019-04" db="EMBL/GenBank/DDBJ databases">
        <title>Geobacter ruber sp. nov., ferric-reducing bacteria isolated from paddy soil.</title>
        <authorList>
            <person name="Xu Z."/>
            <person name="Masuda Y."/>
            <person name="Itoh H."/>
            <person name="Senoo K."/>
        </authorList>
    </citation>
    <scope>NUCLEOTIDE SEQUENCE [LARGE SCALE GENOMIC DNA]</scope>
    <source>
        <strain evidence="8 9">Red88</strain>
    </source>
</reference>
<dbReference type="Pfam" id="PF00672">
    <property type="entry name" value="HAMP"/>
    <property type="match status" value="1"/>
</dbReference>
<dbReference type="PROSITE" id="PS50111">
    <property type="entry name" value="CHEMOTAXIS_TRANSDUC_2"/>
    <property type="match status" value="1"/>
</dbReference>
<feature type="domain" description="Methyl-accepting transducer" evidence="6">
    <location>
        <begin position="257"/>
        <end position="493"/>
    </location>
</feature>
<dbReference type="Pfam" id="PF00015">
    <property type="entry name" value="MCPsignal"/>
    <property type="match status" value="1"/>
</dbReference>
<dbReference type="CDD" id="cd06225">
    <property type="entry name" value="HAMP"/>
    <property type="match status" value="1"/>
</dbReference>
<dbReference type="GO" id="GO:0006935">
    <property type="term" value="P:chemotaxis"/>
    <property type="evidence" value="ECO:0007669"/>
    <property type="project" value="UniProtKB-ARBA"/>
</dbReference>
<dbReference type="PANTHER" id="PTHR32089">
    <property type="entry name" value="METHYL-ACCEPTING CHEMOTAXIS PROTEIN MCPB"/>
    <property type="match status" value="1"/>
</dbReference>
<gene>
    <name evidence="8" type="ORF">ET418_10890</name>
</gene>
<evidence type="ECO:0000256" key="4">
    <source>
        <dbReference type="PROSITE-ProRule" id="PRU00284"/>
    </source>
</evidence>
<name>A0A5A9XHZ7_9BACT</name>
<comment type="subcellular location">
    <subcellularLocation>
        <location evidence="1">Membrane</location>
    </subcellularLocation>
</comment>
<evidence type="ECO:0000313" key="9">
    <source>
        <dbReference type="Proteomes" id="UP000324298"/>
    </source>
</evidence>
<keyword evidence="5" id="KW-0472">Membrane</keyword>
<dbReference type="PROSITE" id="PS50885">
    <property type="entry name" value="HAMP"/>
    <property type="match status" value="1"/>
</dbReference>
<evidence type="ECO:0000256" key="3">
    <source>
        <dbReference type="ARBA" id="ARBA00029447"/>
    </source>
</evidence>
<dbReference type="InterPro" id="IPR004089">
    <property type="entry name" value="MCPsignal_dom"/>
</dbReference>
<evidence type="ECO:0000256" key="1">
    <source>
        <dbReference type="ARBA" id="ARBA00004370"/>
    </source>
</evidence>
<dbReference type="PANTHER" id="PTHR32089:SF112">
    <property type="entry name" value="LYSOZYME-LIKE PROTEIN-RELATED"/>
    <property type="match status" value="1"/>
</dbReference>
<evidence type="ECO:0000313" key="8">
    <source>
        <dbReference type="EMBL" id="KAA0891281.1"/>
    </source>
</evidence>
<evidence type="ECO:0000259" key="6">
    <source>
        <dbReference type="PROSITE" id="PS50111"/>
    </source>
</evidence>
<sequence>MTVAKKLLFLMVGSLAVLVFVAALSWSTAGFIVGSYDEMFRSDYRQVQLSTDSLDRMGMAMRAYKNYLIRGNAKHVEEFRKETAAIEGNLKEFITLSDADDRKAAEQALQLLAGYRASMDKLVGLREVNTNATEVDTQLGHGFDMEVRKALVTLAETNKKAMETTRETVRARAQQRVYVQMACAFGAAVVLLVFSTLLGRGIRKSIADFSAAIDRVADNDLTVQVNVKNRDEFGQMGIRLNAMLDSLRRIIQSMNESALQVSAASSQLSASSVRIATGAEEVAAQANAVATASEEMAATSGEIAQNCGRVADGARQASDSARDGAEVVESTITGMSRISDKVSESARTVEALGKRSDQIGAIVSTIEDIADQTNLLALNAAIEAARAGEQGRGFAVVADEVRALAERTTKATREIGEMIKAIQAETRGAVAIMEEGVHEVERGSEGATSSGQALHVILDKVNEVAMEVNQIATAAEQQTATTHEITSNIQQMSQVVDDTAHGAQESAQAASDLARLAATLQEEVRRFRLA</sequence>
<dbReference type="AlphaFoldDB" id="A0A5A9XHZ7"/>
<evidence type="ECO:0000259" key="7">
    <source>
        <dbReference type="PROSITE" id="PS50885"/>
    </source>
</evidence>
<organism evidence="8 9">
    <name type="scientific">Oryzomonas rubra</name>
    <dbReference type="NCBI Taxonomy" id="2509454"/>
    <lineage>
        <taxon>Bacteria</taxon>
        <taxon>Pseudomonadati</taxon>
        <taxon>Thermodesulfobacteriota</taxon>
        <taxon>Desulfuromonadia</taxon>
        <taxon>Geobacterales</taxon>
        <taxon>Geobacteraceae</taxon>
        <taxon>Oryzomonas</taxon>
    </lineage>
</organism>
<dbReference type="OrthoDB" id="5391874at2"/>
<protein>
    <submittedName>
        <fullName evidence="8">Methyl-accepting chemotaxis protein</fullName>
    </submittedName>
</protein>
<keyword evidence="2 4" id="KW-0807">Transducer</keyword>
<dbReference type="Proteomes" id="UP000324298">
    <property type="component" value="Unassembled WGS sequence"/>
</dbReference>